<evidence type="ECO:0000313" key="2">
    <source>
        <dbReference type="EMBL" id="EED23181.1"/>
    </source>
</evidence>
<reference evidence="3" key="1">
    <citation type="journal article" date="2015" name="Genome Announc.">
        <title>Genome sequence of the AIDS-associated pathogen Penicillium marneffei (ATCC18224) and its near taxonomic relative Talaromyces stipitatus (ATCC10500).</title>
        <authorList>
            <person name="Nierman W.C."/>
            <person name="Fedorova-Abrams N.D."/>
            <person name="Andrianopoulos A."/>
        </authorList>
    </citation>
    <scope>NUCLEOTIDE SEQUENCE [LARGE SCALE GENOMIC DNA]</scope>
    <source>
        <strain evidence="3">ATCC 10500 / CBS 375.48 / QM 6759 / NRRL 1006</strain>
    </source>
</reference>
<dbReference type="InParanoid" id="B8LXA0"/>
<gene>
    <name evidence="2" type="ORF">TSTA_066310</name>
</gene>
<dbReference type="OMA" id="VMHVWSE"/>
<dbReference type="HOGENOM" id="CLU_406509_0_0_1"/>
<protein>
    <recommendedName>
        <fullName evidence="1">RelA/SpoT domain-containing protein</fullName>
    </recommendedName>
</protein>
<proteinExistence type="predicted"/>
<dbReference type="VEuPathDB" id="FungiDB:TSTA_066310"/>
<dbReference type="GO" id="GO:0015969">
    <property type="term" value="P:guanosine tetraphosphate metabolic process"/>
    <property type="evidence" value="ECO:0007669"/>
    <property type="project" value="InterPro"/>
</dbReference>
<feature type="domain" description="RelA/SpoT" evidence="1">
    <location>
        <begin position="51"/>
        <end position="240"/>
    </location>
</feature>
<dbReference type="PANTHER" id="PTHR41773:SF1">
    <property type="entry name" value="RELA_SPOT DOMAIN-CONTAINING PROTEIN"/>
    <property type="match status" value="1"/>
</dbReference>
<dbReference type="GeneID" id="8105099"/>
<keyword evidence="3" id="KW-1185">Reference proteome</keyword>
<name>B8LXA0_TALSN</name>
<dbReference type="EMBL" id="EQ962652">
    <property type="protein sequence ID" value="EED23181.1"/>
    <property type="molecule type" value="Genomic_DNA"/>
</dbReference>
<dbReference type="PANTHER" id="PTHR41773">
    <property type="entry name" value="GTP PYROPHOSPHATASE-RELATED"/>
    <property type="match status" value="1"/>
</dbReference>
<dbReference type="InterPro" id="IPR043519">
    <property type="entry name" value="NT_sf"/>
</dbReference>
<dbReference type="STRING" id="441959.B8LXA0"/>
<dbReference type="InterPro" id="IPR007685">
    <property type="entry name" value="RelA_SpoT"/>
</dbReference>
<evidence type="ECO:0000313" key="3">
    <source>
        <dbReference type="Proteomes" id="UP000001745"/>
    </source>
</evidence>
<dbReference type="RefSeq" id="XP_002340568.1">
    <property type="nucleotide sequence ID" value="XM_002340527.1"/>
</dbReference>
<sequence>MDYTGENDNWELFHNHFHLRVDTARAYTEEVRKLCSNALEASNIHFPPITSRIKSWQSAKGSVSRRNRERVIRRHIRDLVESQGRRWEDYTRETGFSLYGEETEPFKSPEEMFSALHDFGGDIERVAAVINRQFTVIRQIEKGHGPPSNVQSLEDRLDLLQNSERRTQAAINTSVLQRSMRTFTGYKATHFVVKLRDEHIQECDKHAWKDIVVEIQVGTLVMHVWSEIEHDMIYKPLDSQDGAVSEDEKRILDLINGIVLTGEAALRQLEASTAQRLNKRAEDENAMASSHYELATWIEKYFKEQKLSFEGPGSEWKNLERLFAVLKLTGSQKHSKVTELIEDATQRTRNRHYLPTEMLWALCKESTTSEWPAINNNTSEDTIAKKARLWALRLVHSLNLAIYFGVAEEFLCVEALPSAPSITSLLDILHPEQPQYTSNEAAQKIKKLCKAIVSSEHRRPEPLNNLVKVAMNLPVKHLVGGFTEGTACIFPIPAIITRLFPLEATTEENASSETDELFQILDLIDLSMSSHGDPNNFMVIWDLVTPESMNVTERKPIKSRFFVPVMSPEDKFFGHWELVDQDLNIGIMNPSDIGKSARLLEQFEIPEHVLRLAYRLHPEQAWHRLGEAWGIIKPLLRRRRSAGSGVEHRLPEAPGARTWASARIERPQQGNNTFSSKMGKTITLQPQNVKGDDVPTLLTGWDGY</sequence>
<dbReference type="SUPFAM" id="SSF81301">
    <property type="entry name" value="Nucleotidyltransferase"/>
    <property type="match status" value="1"/>
</dbReference>
<organism evidence="2 3">
    <name type="scientific">Talaromyces stipitatus (strain ATCC 10500 / CBS 375.48 / QM 6759 / NRRL 1006)</name>
    <name type="common">Penicillium stipitatum</name>
    <dbReference type="NCBI Taxonomy" id="441959"/>
    <lineage>
        <taxon>Eukaryota</taxon>
        <taxon>Fungi</taxon>
        <taxon>Dikarya</taxon>
        <taxon>Ascomycota</taxon>
        <taxon>Pezizomycotina</taxon>
        <taxon>Eurotiomycetes</taxon>
        <taxon>Eurotiomycetidae</taxon>
        <taxon>Eurotiales</taxon>
        <taxon>Trichocomaceae</taxon>
        <taxon>Talaromyces</taxon>
        <taxon>Talaromyces sect. Talaromyces</taxon>
    </lineage>
</organism>
<dbReference type="OrthoDB" id="4218265at2759"/>
<dbReference type="SMART" id="SM00954">
    <property type="entry name" value="RelA_SpoT"/>
    <property type="match status" value="1"/>
</dbReference>
<dbReference type="Proteomes" id="UP000001745">
    <property type="component" value="Unassembled WGS sequence"/>
</dbReference>
<dbReference type="eggNOG" id="ENOG502S64P">
    <property type="taxonomic scope" value="Eukaryota"/>
</dbReference>
<dbReference type="AlphaFoldDB" id="B8LXA0"/>
<dbReference type="Gene3D" id="3.30.460.10">
    <property type="entry name" value="Beta Polymerase, domain 2"/>
    <property type="match status" value="1"/>
</dbReference>
<evidence type="ECO:0000259" key="1">
    <source>
        <dbReference type="SMART" id="SM00954"/>
    </source>
</evidence>
<accession>B8LXA0</accession>